<gene>
    <name evidence="1" type="ORF">H9945_06835</name>
</gene>
<accession>A0A9D2S2X2</accession>
<dbReference type="InterPro" id="IPR009351">
    <property type="entry name" value="AlkZ-like"/>
</dbReference>
<dbReference type="GO" id="GO:0003677">
    <property type="term" value="F:DNA binding"/>
    <property type="evidence" value="ECO:0007669"/>
    <property type="project" value="UniProtKB-KW"/>
</dbReference>
<dbReference type="Proteomes" id="UP000886803">
    <property type="component" value="Unassembled WGS sequence"/>
</dbReference>
<comment type="caution">
    <text evidence="1">The sequence shown here is derived from an EMBL/GenBank/DDBJ whole genome shotgun (WGS) entry which is preliminary data.</text>
</comment>
<dbReference type="Pfam" id="PF06224">
    <property type="entry name" value="AlkZ-like"/>
    <property type="match status" value="1"/>
</dbReference>
<keyword evidence="1" id="KW-0238">DNA-binding</keyword>
<evidence type="ECO:0000313" key="2">
    <source>
        <dbReference type="Proteomes" id="UP000886803"/>
    </source>
</evidence>
<dbReference type="PANTHER" id="PTHR38479">
    <property type="entry name" value="LMO0824 PROTEIN"/>
    <property type="match status" value="1"/>
</dbReference>
<sequence length="401" mass="43461">MGKQAITAGAAQVRAYRLAAHHLARPLPAGAFAQAAGVCGVQNSPPGAFETALWNRVRPGAPAGMQAALYEEKTLLQAWSYRGAPVVFPTQESDIFLAPLRAEPGEEPWIYTRGITLALDALGLTFGELLPLVAAAVRGLGDREVESKEALDQILADAIAPALPAEKRAIWAQPSPYGRPDRQTLGGAAVSFLLRPCAFGGEIVFGRRAGQSPTFATYRHWLGRDFAPRPDAARRLARKFLHAYGPATVRDFADWLGSSPAQAKRLWGLAGEKVRISVDGRTGEMLPEDLPALQRAEFGPRRWILLGPHDPYLDARDHATLLPDAAKQRLVWRTVANPGAILCDGRIVGIWKVKTAAQGLDVTVQPFEPLPPAALQTLQAEAEAYAAFRQKTLRGWKVEES</sequence>
<reference evidence="1" key="1">
    <citation type="journal article" date="2021" name="PeerJ">
        <title>Extensive microbial diversity within the chicken gut microbiome revealed by metagenomics and culture.</title>
        <authorList>
            <person name="Gilroy R."/>
            <person name="Ravi A."/>
            <person name="Getino M."/>
            <person name="Pursley I."/>
            <person name="Horton D.L."/>
            <person name="Alikhan N.F."/>
            <person name="Baker D."/>
            <person name="Gharbi K."/>
            <person name="Hall N."/>
            <person name="Watson M."/>
            <person name="Adriaenssens E.M."/>
            <person name="Foster-Nyarko E."/>
            <person name="Jarju S."/>
            <person name="Secka A."/>
            <person name="Antonio M."/>
            <person name="Oren A."/>
            <person name="Chaudhuri R.R."/>
            <person name="La Ragione R."/>
            <person name="Hildebrand F."/>
            <person name="Pallen M.J."/>
        </authorList>
    </citation>
    <scope>NUCLEOTIDE SEQUENCE</scope>
    <source>
        <strain evidence="1">ChiBcec8-13705</strain>
    </source>
</reference>
<protein>
    <submittedName>
        <fullName evidence="1">Winged helix DNA-binding domain-containing protein</fullName>
    </submittedName>
</protein>
<reference evidence="1" key="2">
    <citation type="submission" date="2021-04" db="EMBL/GenBank/DDBJ databases">
        <authorList>
            <person name="Gilroy R."/>
        </authorList>
    </citation>
    <scope>NUCLEOTIDE SEQUENCE</scope>
    <source>
        <strain evidence="1">ChiBcec8-13705</strain>
    </source>
</reference>
<dbReference type="AlphaFoldDB" id="A0A9D2S2X2"/>
<dbReference type="PANTHER" id="PTHR38479:SF2">
    <property type="entry name" value="WINGED HELIX DNA-BINDING DOMAIN-CONTAINING PROTEIN"/>
    <property type="match status" value="1"/>
</dbReference>
<name>A0A9D2S2X2_9FIRM</name>
<dbReference type="EMBL" id="DWYG01000115">
    <property type="protein sequence ID" value="HJB42198.1"/>
    <property type="molecule type" value="Genomic_DNA"/>
</dbReference>
<evidence type="ECO:0000313" key="1">
    <source>
        <dbReference type="EMBL" id="HJB42198.1"/>
    </source>
</evidence>
<proteinExistence type="predicted"/>
<organism evidence="1 2">
    <name type="scientific">Candidatus Gemmiger avicola</name>
    <dbReference type="NCBI Taxonomy" id="2838605"/>
    <lineage>
        <taxon>Bacteria</taxon>
        <taxon>Bacillati</taxon>
        <taxon>Bacillota</taxon>
        <taxon>Clostridia</taxon>
        <taxon>Eubacteriales</taxon>
        <taxon>Gemmiger</taxon>
    </lineage>
</organism>